<feature type="compositionally biased region" description="Low complexity" evidence="2">
    <location>
        <begin position="1020"/>
        <end position="1036"/>
    </location>
</feature>
<dbReference type="Proteomes" id="UP001165080">
    <property type="component" value="Unassembled WGS sequence"/>
</dbReference>
<feature type="compositionally biased region" description="Polar residues" evidence="2">
    <location>
        <begin position="206"/>
        <end position="215"/>
    </location>
</feature>
<feature type="region of interest" description="Disordered" evidence="2">
    <location>
        <begin position="1"/>
        <end position="80"/>
    </location>
</feature>
<evidence type="ECO:0000313" key="5">
    <source>
        <dbReference type="Proteomes" id="UP001165080"/>
    </source>
</evidence>
<dbReference type="EMBL" id="BRXU01000014">
    <property type="protein sequence ID" value="GLC55895.1"/>
    <property type="molecule type" value="Genomic_DNA"/>
</dbReference>
<dbReference type="Pfam" id="PF07714">
    <property type="entry name" value="PK_Tyr_Ser-Thr"/>
    <property type="match status" value="2"/>
</dbReference>
<dbReference type="InterPro" id="IPR011009">
    <property type="entry name" value="Kinase-like_dom_sf"/>
</dbReference>
<dbReference type="InterPro" id="IPR051681">
    <property type="entry name" value="Ser/Thr_Kinases-Pseudokinases"/>
</dbReference>
<evidence type="ECO:0000256" key="1">
    <source>
        <dbReference type="SAM" id="Coils"/>
    </source>
</evidence>
<dbReference type="PROSITE" id="PS50011">
    <property type="entry name" value="PROTEIN_KINASE_DOM"/>
    <property type="match status" value="1"/>
</dbReference>
<dbReference type="InterPro" id="IPR001245">
    <property type="entry name" value="Ser-Thr/Tyr_kinase_cat_dom"/>
</dbReference>
<dbReference type="PANTHER" id="PTHR44329">
    <property type="entry name" value="SERINE/THREONINE-PROTEIN KINASE TNNI3K-RELATED"/>
    <property type="match status" value="1"/>
</dbReference>
<feature type="compositionally biased region" description="Polar residues" evidence="2">
    <location>
        <begin position="352"/>
        <end position="376"/>
    </location>
</feature>
<dbReference type="SUPFAM" id="SSF56112">
    <property type="entry name" value="Protein kinase-like (PK-like)"/>
    <property type="match status" value="1"/>
</dbReference>
<feature type="compositionally biased region" description="Low complexity" evidence="2">
    <location>
        <begin position="517"/>
        <end position="536"/>
    </location>
</feature>
<dbReference type="GO" id="GO:0004674">
    <property type="term" value="F:protein serine/threonine kinase activity"/>
    <property type="evidence" value="ECO:0007669"/>
    <property type="project" value="TreeGrafter"/>
</dbReference>
<keyword evidence="5" id="KW-1185">Reference proteome</keyword>
<dbReference type="Gene3D" id="3.30.200.20">
    <property type="entry name" value="Phosphorylase Kinase, domain 1"/>
    <property type="match status" value="1"/>
</dbReference>
<comment type="caution">
    <text evidence="4">The sequence shown here is derived from an EMBL/GenBank/DDBJ whole genome shotgun (WGS) entry which is preliminary data.</text>
</comment>
<feature type="region of interest" description="Disordered" evidence="2">
    <location>
        <begin position="576"/>
        <end position="631"/>
    </location>
</feature>
<proteinExistence type="predicted"/>
<feature type="region of interest" description="Disordered" evidence="2">
    <location>
        <begin position="121"/>
        <end position="446"/>
    </location>
</feature>
<feature type="compositionally biased region" description="Low complexity" evidence="2">
    <location>
        <begin position="282"/>
        <end position="309"/>
    </location>
</feature>
<dbReference type="InterPro" id="IPR008266">
    <property type="entry name" value="Tyr_kinase_AS"/>
</dbReference>
<evidence type="ECO:0000313" key="4">
    <source>
        <dbReference type="EMBL" id="GLC55895.1"/>
    </source>
</evidence>
<feature type="compositionally biased region" description="Low complexity" evidence="2">
    <location>
        <begin position="66"/>
        <end position="80"/>
    </location>
</feature>
<dbReference type="PANTHER" id="PTHR44329:SF214">
    <property type="entry name" value="PROTEIN KINASE DOMAIN-CONTAINING PROTEIN"/>
    <property type="match status" value="1"/>
</dbReference>
<feature type="compositionally biased region" description="Low complexity" evidence="2">
    <location>
        <begin position="319"/>
        <end position="336"/>
    </location>
</feature>
<feature type="compositionally biased region" description="Low complexity" evidence="2">
    <location>
        <begin position="1370"/>
        <end position="1382"/>
    </location>
</feature>
<sequence length="1614" mass="163493">MGGVCCKDGVDKQELGGGTVPGPAVPASAPTPASDKAAVEVSGATDPAKEPTQQADPQGSGKKEAPLTPSVTPASAPASAAVASTTVVNADQITLSERAQQAPLGDDSIEVPQTSAVRVGDKNAAANTSPAPAPAARRLAPTAATPPAAEPAMPETPVEPVARATPQLKPQPRPAAGEGMTQPPAQQQQPLPPFKSQALADLVQASEPSPRTTAPNLEVRGSVATSASPHQPPTSLTEAGLSIARDPSTTDQTAAPPDSKVRVETTRRSTHPPIAGGGAGGEASSSVSYSHSATSSQPPGSSAPQGSSHNPQDGGGSVMMGSSAAQARSAAGETAAPKTTGGNSLAGAESIEGSSNAVSDPSGTGSTPATNKTANSGFMFGAPRAREHKDKRRRDPKRTKSQSSGSNASGVPPPAGSEGITGSKASGSDVPGAAGSGNRGAVSGSQAATMIGSSAADPSVGSMDMMAASTSALGVGNVGSSSFGLAPGSPVGGSIGQRDYTTIGRRINRPAAPRKPAASGSAVAPSGGGCSSARASSKTRSDPSSVASSSAAGVAAAGVAAAAAGLGLVAEGEDGAAAGAGGVPEAVPEGEVEGEGEEEEGEEEGEGEEEEGDVSGASRRSSSEHLSIMSPPEGSDVENVLMLICNIFQLPVALVAAYRSANIFIRSTALRLTDDDQWRYSLAQWSMLNAYELRDVLMVPNAALDDRFRNHYCVKNEPKVKFFMASPLRSSTGELLGTLCMADFNERSLEPTNLLVVNNLQTLVIRQLERDMALAAERAENEAATEQLQQEMMRALDHFEKCIMFVDTSKPGWEVLYTNLAWEHVTGVPRVHVQGRPLQDFFMALGGAALDWSSTAEEVASRAEFTVHRVAVRQKPDKLVSLHLRLATDQASGELEGLLPKGLPGWVKARGNEAHNYFVFVEEVNPQQAPGSSTVYEALAKHVEKVPGLELSHLLGKGGFGSVYYGTWNAMPVAVKMIDNRLTKTNTEGISLEALMGQELAHPNIVKTIKYVMRNALNASSMSGSNSRSRGGISSSKPPLHSRNGPYSGGVITSRHGSRGLMLPAVGSSGANAGVGGGGANGHGANGHGGGGNGGGPATGMMSYMTSAQPGLSGMTSAQMAAALDLTSASAMQHLNRAGTTMTSDATTVAGGGSQYSGNPFGAVGNAAADGSSGVPPREANVAAVAAAAAAAAAAQASAGPGTATTSTTSGQTAVGPASIPASSASTAAGPPSIASAGGFPANNLPSVASPALSSRAPSITAGLEPLPSRRGSGPLTLAGGAAGAGFDSRGRPRTPRTPLAAPAVALPSQMSPLAAPAAAAASITAAYPPDASPPNLSHLTPGQQQAAMTSRFSLAFSTITSGGEGMVPGKGSHSPSSSSGGAHTQQMGGPMGSAGSGEDMGEVWIIMEFCDRGSLQDALDRGALKLRKPGGEVGETHLPMMVATACEVASALHYLHEKGIVHGDLTAWNVMLCTSPGGNPDRSGRNFVAKVADFGLSRTLDVKSKIKTRTYGTISHMPPECLISGIISKATDVFAFGVLLWQMYTGLRPWAGMNHGQIIYNVGMKNVQLLFPPGTPPAIADLSSSCTRTDPNHRPSFQEILDKLDNIRASLGL</sequence>
<feature type="compositionally biased region" description="Low complexity" evidence="2">
    <location>
        <begin position="21"/>
        <end position="34"/>
    </location>
</feature>
<feature type="region of interest" description="Disordered" evidence="2">
    <location>
        <begin position="1020"/>
        <end position="1054"/>
    </location>
</feature>
<gene>
    <name evidence="4" type="primary">PLEST002839</name>
    <name evidence="4" type="ORF">PLESTB_001041000</name>
</gene>
<feature type="compositionally biased region" description="Polar residues" evidence="2">
    <location>
        <begin position="223"/>
        <end position="237"/>
    </location>
</feature>
<feature type="region of interest" description="Disordered" evidence="2">
    <location>
        <begin position="1364"/>
        <end position="1396"/>
    </location>
</feature>
<dbReference type="PROSITE" id="PS00109">
    <property type="entry name" value="PROTEIN_KINASE_TYR"/>
    <property type="match status" value="1"/>
</dbReference>
<evidence type="ECO:0000259" key="3">
    <source>
        <dbReference type="PROSITE" id="PS50011"/>
    </source>
</evidence>
<feature type="compositionally biased region" description="Low complexity" evidence="2">
    <location>
        <begin position="124"/>
        <end position="162"/>
    </location>
</feature>
<feature type="domain" description="Protein kinase" evidence="3">
    <location>
        <begin position="1272"/>
        <end position="1612"/>
    </location>
</feature>
<protein>
    <recommendedName>
        <fullName evidence="3">Protein kinase domain-containing protein</fullName>
    </recommendedName>
</protein>
<dbReference type="InterPro" id="IPR000719">
    <property type="entry name" value="Prot_kinase_dom"/>
</dbReference>
<evidence type="ECO:0000256" key="2">
    <source>
        <dbReference type="SAM" id="MobiDB-lite"/>
    </source>
</evidence>
<feature type="region of interest" description="Disordered" evidence="2">
    <location>
        <begin position="1199"/>
        <end position="1231"/>
    </location>
</feature>
<organism evidence="4 5">
    <name type="scientific">Pleodorina starrii</name>
    <dbReference type="NCBI Taxonomy" id="330485"/>
    <lineage>
        <taxon>Eukaryota</taxon>
        <taxon>Viridiplantae</taxon>
        <taxon>Chlorophyta</taxon>
        <taxon>core chlorophytes</taxon>
        <taxon>Chlorophyceae</taxon>
        <taxon>CS clade</taxon>
        <taxon>Chlamydomonadales</taxon>
        <taxon>Volvocaceae</taxon>
        <taxon>Pleodorina</taxon>
    </lineage>
</organism>
<accession>A0A9W6BQ96</accession>
<feature type="region of interest" description="Disordered" evidence="2">
    <location>
        <begin position="477"/>
        <end position="547"/>
    </location>
</feature>
<keyword evidence="1" id="KW-0175">Coiled coil</keyword>
<feature type="region of interest" description="Disordered" evidence="2">
    <location>
        <begin position="1260"/>
        <end position="1300"/>
    </location>
</feature>
<reference evidence="4 5" key="1">
    <citation type="journal article" date="2023" name="Commun. Biol.">
        <title>Reorganization of the ancestral sex-determining regions during the evolution of trioecy in Pleodorina starrii.</title>
        <authorList>
            <person name="Takahashi K."/>
            <person name="Suzuki S."/>
            <person name="Kawai-Toyooka H."/>
            <person name="Yamamoto K."/>
            <person name="Hamaji T."/>
            <person name="Ootsuki R."/>
            <person name="Yamaguchi H."/>
            <person name="Kawachi M."/>
            <person name="Higashiyama T."/>
            <person name="Nozaki H."/>
        </authorList>
    </citation>
    <scope>NUCLEOTIDE SEQUENCE [LARGE SCALE GENOMIC DNA]</scope>
    <source>
        <strain evidence="4 5">NIES-4479</strain>
    </source>
</reference>
<feature type="compositionally biased region" description="Acidic residues" evidence="2">
    <location>
        <begin position="588"/>
        <end position="613"/>
    </location>
</feature>
<dbReference type="Gene3D" id="1.10.510.10">
    <property type="entry name" value="Transferase(Phosphotransferase) domain 1"/>
    <property type="match status" value="1"/>
</dbReference>
<name>A0A9W6BQ96_9CHLO</name>
<dbReference type="GO" id="GO:0005524">
    <property type="term" value="F:ATP binding"/>
    <property type="evidence" value="ECO:0007669"/>
    <property type="project" value="InterPro"/>
</dbReference>
<dbReference type="SUPFAM" id="SSF55781">
    <property type="entry name" value="GAF domain-like"/>
    <property type="match status" value="1"/>
</dbReference>
<feature type="compositionally biased region" description="Basic residues" evidence="2">
    <location>
        <begin position="389"/>
        <end position="400"/>
    </location>
</feature>
<feature type="coiled-coil region" evidence="1">
    <location>
        <begin position="765"/>
        <end position="794"/>
    </location>
</feature>